<sequence length="222" mass="23402">MHTQARLIAVTHPKGGVGKTTTTMVLSAELAERGHRVLVADCDAQASASAWANAAPEGKPFPAAVVNLSAYAGKVHREIQKHLDNYDFIIVDCPPGLDSLSPQSVILVADLVIVPLPPSPADLWAARGVKRLIERGADFNPALKAVILPNRVVRTSLSNAIMQELSEFGIPLMSSRLTNRTAYQEAVVSGVSVSALGRDAKAAADEVKALADEVLALLGDGK</sequence>
<evidence type="ECO:0000313" key="2">
    <source>
        <dbReference type="EMBL" id="ATD59925.1"/>
    </source>
</evidence>
<protein>
    <submittedName>
        <fullName evidence="2">Cobyrinic acid a,c-diamide synthase</fullName>
    </submittedName>
</protein>
<dbReference type="InterPro" id="IPR050678">
    <property type="entry name" value="DNA_Partitioning_ATPase"/>
</dbReference>
<keyword evidence="3" id="KW-1185">Reference proteome</keyword>
<dbReference type="InterPro" id="IPR027417">
    <property type="entry name" value="P-loop_NTPase"/>
</dbReference>
<proteinExistence type="predicted"/>
<name>A0A290WSQ5_9BURK</name>
<dbReference type="SUPFAM" id="SSF52540">
    <property type="entry name" value="P-loop containing nucleoside triphosphate hydrolases"/>
    <property type="match status" value="1"/>
</dbReference>
<accession>A0A290WSQ5</accession>
<dbReference type="Proteomes" id="UP000218437">
    <property type="component" value="Chromosome"/>
</dbReference>
<dbReference type="RefSeq" id="WP_096234073.1">
    <property type="nucleotide sequence ID" value="NZ_CP023422.1"/>
</dbReference>
<evidence type="ECO:0000259" key="1">
    <source>
        <dbReference type="Pfam" id="PF01656"/>
    </source>
</evidence>
<dbReference type="PIRSF" id="PIRSF009320">
    <property type="entry name" value="Nuc_binding_HP_1000"/>
    <property type="match status" value="1"/>
</dbReference>
<dbReference type="Gene3D" id="3.40.50.300">
    <property type="entry name" value="P-loop containing nucleotide triphosphate hydrolases"/>
    <property type="match status" value="1"/>
</dbReference>
<feature type="domain" description="CobQ/CobB/MinD/ParA nucleotide binding" evidence="1">
    <location>
        <begin position="8"/>
        <end position="191"/>
    </location>
</feature>
<organism evidence="2 3">
    <name type="scientific">Janthinobacterium svalbardensis</name>
    <dbReference type="NCBI Taxonomy" id="368607"/>
    <lineage>
        <taxon>Bacteria</taxon>
        <taxon>Pseudomonadati</taxon>
        <taxon>Pseudomonadota</taxon>
        <taxon>Betaproteobacteria</taxon>
        <taxon>Burkholderiales</taxon>
        <taxon>Oxalobacteraceae</taxon>
        <taxon>Janthinobacterium</taxon>
    </lineage>
</organism>
<dbReference type="AlphaFoldDB" id="A0A290WSQ5"/>
<dbReference type="EMBL" id="CP023422">
    <property type="protein sequence ID" value="ATD59925.1"/>
    <property type="molecule type" value="Genomic_DNA"/>
</dbReference>
<dbReference type="KEGG" id="jsv:CNX70_06790"/>
<dbReference type="InterPro" id="IPR002586">
    <property type="entry name" value="CobQ/CobB/MinD/ParA_Nub-bd_dom"/>
</dbReference>
<dbReference type="CDD" id="cd02042">
    <property type="entry name" value="ParAB_family"/>
    <property type="match status" value="1"/>
</dbReference>
<dbReference type="InterPro" id="IPR048089">
    <property type="entry name" value="McdA"/>
</dbReference>
<gene>
    <name evidence="2" type="ORF">CNX70_06790</name>
</gene>
<dbReference type="PANTHER" id="PTHR13696">
    <property type="entry name" value="P-LOOP CONTAINING NUCLEOSIDE TRIPHOSPHATE HYDROLASE"/>
    <property type="match status" value="1"/>
</dbReference>
<dbReference type="NCBIfam" id="NF041546">
    <property type="entry name" value="ParA_partition"/>
    <property type="match status" value="1"/>
</dbReference>
<dbReference type="PANTHER" id="PTHR13696:SF96">
    <property type="entry name" value="COBQ_COBB_MIND_PARA NUCLEOTIDE BINDING DOMAIN-CONTAINING PROTEIN"/>
    <property type="match status" value="1"/>
</dbReference>
<reference evidence="2 3" key="1">
    <citation type="submission" date="2017-09" db="EMBL/GenBank/DDBJ databases">
        <title>Complete genome sequence of Janthinobacterium svalbardensis PAMC 27463.</title>
        <authorList>
            <person name="Cho Y.-J."/>
            <person name="Cho A."/>
            <person name="Kim O.-S."/>
            <person name="Lee J.-I."/>
        </authorList>
    </citation>
    <scope>NUCLEOTIDE SEQUENCE [LARGE SCALE GENOMIC DNA]</scope>
    <source>
        <strain evidence="2 3">PAMC 27463</strain>
    </source>
</reference>
<dbReference type="Pfam" id="PF01656">
    <property type="entry name" value="CbiA"/>
    <property type="match status" value="1"/>
</dbReference>
<evidence type="ECO:0000313" key="3">
    <source>
        <dbReference type="Proteomes" id="UP000218437"/>
    </source>
</evidence>